<dbReference type="SUPFAM" id="SSF56349">
    <property type="entry name" value="DNA breaking-rejoining enzymes"/>
    <property type="match status" value="1"/>
</dbReference>
<keyword evidence="3" id="KW-0238">DNA-binding</keyword>
<dbReference type="InterPro" id="IPR002104">
    <property type="entry name" value="Integrase_catalytic"/>
</dbReference>
<dbReference type="AlphaFoldDB" id="A0A557PEH9"/>
<dbReference type="EMBL" id="VMKJ01000003">
    <property type="protein sequence ID" value="TVO39052.1"/>
    <property type="molecule type" value="Genomic_DNA"/>
</dbReference>
<keyword evidence="2" id="KW-0229">DNA integration</keyword>
<dbReference type="PANTHER" id="PTHR30349">
    <property type="entry name" value="PHAGE INTEGRASE-RELATED"/>
    <property type="match status" value="1"/>
</dbReference>
<evidence type="ECO:0000313" key="7">
    <source>
        <dbReference type="Proteomes" id="UP000319828"/>
    </source>
</evidence>
<dbReference type="PANTHER" id="PTHR30349:SF41">
    <property type="entry name" value="INTEGRASE_RECOMBINASE PROTEIN MJ0367-RELATED"/>
    <property type="match status" value="1"/>
</dbReference>
<organism evidence="6 7">
    <name type="scientific">Vibrio algivorus</name>
    <dbReference type="NCBI Taxonomy" id="1667024"/>
    <lineage>
        <taxon>Bacteria</taxon>
        <taxon>Pseudomonadati</taxon>
        <taxon>Pseudomonadota</taxon>
        <taxon>Gammaproteobacteria</taxon>
        <taxon>Vibrionales</taxon>
        <taxon>Vibrionaceae</taxon>
        <taxon>Vibrio</taxon>
    </lineage>
</organism>
<dbReference type="Gene3D" id="1.10.443.10">
    <property type="entry name" value="Intergrase catalytic core"/>
    <property type="match status" value="1"/>
</dbReference>
<dbReference type="GO" id="GO:0006310">
    <property type="term" value="P:DNA recombination"/>
    <property type="evidence" value="ECO:0007669"/>
    <property type="project" value="UniProtKB-KW"/>
</dbReference>
<dbReference type="InterPro" id="IPR050090">
    <property type="entry name" value="Tyrosine_recombinase_XerCD"/>
</dbReference>
<dbReference type="RefSeq" id="WP_144387443.1">
    <property type="nucleotide sequence ID" value="NZ_CANNCB010000007.1"/>
</dbReference>
<reference evidence="6 7" key="1">
    <citation type="submission" date="2019-07" db="EMBL/GenBank/DDBJ databases">
        <title>The draft genome sequence of Vibrio algivorus M1486.</title>
        <authorList>
            <person name="Meng X."/>
        </authorList>
    </citation>
    <scope>NUCLEOTIDE SEQUENCE [LARGE SCALE GENOMIC DNA]</scope>
    <source>
        <strain evidence="6 7">M1486</strain>
    </source>
</reference>
<dbReference type="Proteomes" id="UP000319828">
    <property type="component" value="Unassembled WGS sequence"/>
</dbReference>
<dbReference type="InterPro" id="IPR013762">
    <property type="entry name" value="Integrase-like_cat_sf"/>
</dbReference>
<dbReference type="PROSITE" id="PS51898">
    <property type="entry name" value="TYR_RECOMBINASE"/>
    <property type="match status" value="1"/>
</dbReference>
<sequence length="387" mass="43932">MQSTLYRKANYLILSNTGIYTFRWNLRIDGKHYQPKLSLKTRNYLEAIRAASKLALTLHSLSNPSLSEVKALYADYRGDEDKQAQTLTAIDIATFLTDLSPKSKVEYTSCWKSFVDSIEDKTTSIMSVRAIHIDNWKTLQKCSPITLKKKLKLLSSCFNRAEVKHDNEWFKLVVKDKPVRPRRALTDAELNTILLATEQYKPTGGTYLAGGWKYYLPRIAALTGCRLNEMAQLQVSDIVLTEQPHISINDNGERKRVKNQSSIRQIPLTKELRDMLMPLMARKSPSERLFNDLPYNQSNGYNGTPSKWFGLLIRNLLKDESISFHSLRHYAVTKLFNAGIKEELIGSLVGHSVGKLTTGKVYLSGFTYDKKLGAIAYLNLPRSSKGV</sequence>
<evidence type="ECO:0000313" key="6">
    <source>
        <dbReference type="EMBL" id="TVO39052.1"/>
    </source>
</evidence>
<proteinExistence type="inferred from homology"/>
<protein>
    <submittedName>
        <fullName evidence="6">Site-specific integrase</fullName>
    </submittedName>
</protein>
<dbReference type="GO" id="GO:0003677">
    <property type="term" value="F:DNA binding"/>
    <property type="evidence" value="ECO:0007669"/>
    <property type="project" value="UniProtKB-KW"/>
</dbReference>
<evidence type="ECO:0000256" key="4">
    <source>
        <dbReference type="ARBA" id="ARBA00023172"/>
    </source>
</evidence>
<accession>A0A557PEH9</accession>
<evidence type="ECO:0000256" key="3">
    <source>
        <dbReference type="ARBA" id="ARBA00023125"/>
    </source>
</evidence>
<comment type="caution">
    <text evidence="6">The sequence shown here is derived from an EMBL/GenBank/DDBJ whole genome shotgun (WGS) entry which is preliminary data.</text>
</comment>
<gene>
    <name evidence="6" type="ORF">FOF44_03065</name>
</gene>
<dbReference type="InterPro" id="IPR011010">
    <property type="entry name" value="DNA_brk_join_enz"/>
</dbReference>
<name>A0A557PEH9_9VIBR</name>
<evidence type="ECO:0000256" key="2">
    <source>
        <dbReference type="ARBA" id="ARBA00022908"/>
    </source>
</evidence>
<keyword evidence="4" id="KW-0233">DNA recombination</keyword>
<feature type="domain" description="Tyr recombinase" evidence="5">
    <location>
        <begin position="180"/>
        <end position="376"/>
    </location>
</feature>
<comment type="similarity">
    <text evidence="1">Belongs to the 'phage' integrase family.</text>
</comment>
<dbReference type="CDD" id="cd01184">
    <property type="entry name" value="INT_C_like_1"/>
    <property type="match status" value="1"/>
</dbReference>
<evidence type="ECO:0000259" key="5">
    <source>
        <dbReference type="PROSITE" id="PS51898"/>
    </source>
</evidence>
<evidence type="ECO:0000256" key="1">
    <source>
        <dbReference type="ARBA" id="ARBA00008857"/>
    </source>
</evidence>
<dbReference type="OrthoDB" id="9784724at2"/>
<dbReference type="Pfam" id="PF00589">
    <property type="entry name" value="Phage_integrase"/>
    <property type="match status" value="1"/>
</dbReference>
<dbReference type="GO" id="GO:0015074">
    <property type="term" value="P:DNA integration"/>
    <property type="evidence" value="ECO:0007669"/>
    <property type="project" value="UniProtKB-KW"/>
</dbReference>